<evidence type="ECO:0000256" key="4">
    <source>
        <dbReference type="SAM" id="MobiDB-lite"/>
    </source>
</evidence>
<dbReference type="PANTHER" id="PTHR46680:SF3">
    <property type="entry name" value="NF-KAPPA-B INHIBITOR CACTUS"/>
    <property type="match status" value="1"/>
</dbReference>
<sequence>MNLLNGQLIVEIAQDEEVPRRRLRNRLAKRASRARQRQRFLRNDNETSSPSSASVSGRELRPAPHPRPPHGGVFEDYGGPYVSYPTTSTSARAERATEVTLIPHRTDELHSWGSSASDATLQDDLTGQHDIWTMDGFYNGTTDTCTSDRLDIEADNLQHKGETQSHFPLHCSPITGAVSEAPVTSMHSTSSDRSVEVPPTNLDVAAQDCFNGQPSNLLHIAVKNGTTGILLSLIQAGANVSAVDETGSTPLHVAVHFGRAAMVEILIYHGADVNARDAAGASPLETAVRGQHEELVRVLLSRNAILS</sequence>
<gene>
    <name evidence="5" type="ORF">BB8028_0002g04690</name>
</gene>
<feature type="compositionally biased region" description="Basic residues" evidence="4">
    <location>
        <begin position="27"/>
        <end position="40"/>
    </location>
</feature>
<dbReference type="PANTHER" id="PTHR46680">
    <property type="entry name" value="NF-KAPPA-B INHIBITOR ALPHA"/>
    <property type="match status" value="1"/>
</dbReference>
<organism evidence="5 6">
    <name type="scientific">Beauveria bassiana</name>
    <name type="common">White muscardine disease fungus</name>
    <name type="synonym">Tritirachium shiotae</name>
    <dbReference type="NCBI Taxonomy" id="176275"/>
    <lineage>
        <taxon>Eukaryota</taxon>
        <taxon>Fungi</taxon>
        <taxon>Dikarya</taxon>
        <taxon>Ascomycota</taxon>
        <taxon>Pezizomycotina</taxon>
        <taxon>Sordariomycetes</taxon>
        <taxon>Hypocreomycetidae</taxon>
        <taxon>Hypocreales</taxon>
        <taxon>Cordycipitaceae</taxon>
        <taxon>Beauveria</taxon>
    </lineage>
</organism>
<feature type="repeat" description="ANK" evidence="3">
    <location>
        <begin position="279"/>
        <end position="307"/>
    </location>
</feature>
<proteinExistence type="predicted"/>
<dbReference type="PROSITE" id="PS50297">
    <property type="entry name" value="ANK_REP_REGION"/>
    <property type="match status" value="3"/>
</dbReference>
<feature type="region of interest" description="Disordered" evidence="4">
    <location>
        <begin position="27"/>
        <end position="80"/>
    </location>
</feature>
<accession>A0A2S7Y1V3</accession>
<dbReference type="GO" id="GO:0071356">
    <property type="term" value="P:cellular response to tumor necrosis factor"/>
    <property type="evidence" value="ECO:0007669"/>
    <property type="project" value="TreeGrafter"/>
</dbReference>
<dbReference type="EMBL" id="JRHA01000002">
    <property type="protein sequence ID" value="PQK10145.1"/>
    <property type="molecule type" value="Genomic_DNA"/>
</dbReference>
<comment type="caution">
    <text evidence="5">The sequence shown here is derived from an EMBL/GenBank/DDBJ whole genome shotgun (WGS) entry which is preliminary data.</text>
</comment>
<dbReference type="Proteomes" id="UP000237441">
    <property type="component" value="Unassembled WGS sequence"/>
</dbReference>
<dbReference type="GO" id="GO:0005829">
    <property type="term" value="C:cytosol"/>
    <property type="evidence" value="ECO:0007669"/>
    <property type="project" value="TreeGrafter"/>
</dbReference>
<evidence type="ECO:0000313" key="6">
    <source>
        <dbReference type="Proteomes" id="UP000237441"/>
    </source>
</evidence>
<dbReference type="OrthoDB" id="341259at2759"/>
<dbReference type="InterPro" id="IPR002110">
    <property type="entry name" value="Ankyrin_rpt"/>
</dbReference>
<dbReference type="PROSITE" id="PS50088">
    <property type="entry name" value="ANK_REPEAT"/>
    <property type="match status" value="3"/>
</dbReference>
<evidence type="ECO:0000256" key="2">
    <source>
        <dbReference type="ARBA" id="ARBA00023043"/>
    </source>
</evidence>
<feature type="repeat" description="ANK" evidence="3">
    <location>
        <begin position="246"/>
        <end position="278"/>
    </location>
</feature>
<dbReference type="SMART" id="SM00248">
    <property type="entry name" value="ANK"/>
    <property type="match status" value="3"/>
</dbReference>
<dbReference type="Pfam" id="PF12796">
    <property type="entry name" value="Ank_2"/>
    <property type="match status" value="1"/>
</dbReference>
<dbReference type="InterPro" id="IPR051070">
    <property type="entry name" value="NF-kappa-B_inhibitor"/>
</dbReference>
<feature type="repeat" description="ANK" evidence="3">
    <location>
        <begin position="213"/>
        <end position="245"/>
    </location>
</feature>
<evidence type="ECO:0000313" key="5">
    <source>
        <dbReference type="EMBL" id="PQK10145.1"/>
    </source>
</evidence>
<keyword evidence="2 3" id="KW-0040">ANK repeat</keyword>
<dbReference type="InterPro" id="IPR036770">
    <property type="entry name" value="Ankyrin_rpt-contain_sf"/>
</dbReference>
<name>A0A2S7Y1V3_BEABA</name>
<protein>
    <submittedName>
        <fullName evidence="5">Uncharacterized protein</fullName>
    </submittedName>
</protein>
<evidence type="ECO:0000256" key="3">
    <source>
        <dbReference type="PROSITE-ProRule" id="PRU00023"/>
    </source>
</evidence>
<dbReference type="SUPFAM" id="SSF48403">
    <property type="entry name" value="Ankyrin repeat"/>
    <property type="match status" value="1"/>
</dbReference>
<dbReference type="AlphaFoldDB" id="A0A2S7Y1V3"/>
<dbReference type="GO" id="GO:0051059">
    <property type="term" value="F:NF-kappaB binding"/>
    <property type="evidence" value="ECO:0007669"/>
    <property type="project" value="TreeGrafter"/>
</dbReference>
<reference evidence="5 6" key="1">
    <citation type="submission" date="2016-07" db="EMBL/GenBank/DDBJ databases">
        <title>Comparative genomics of the entomopathogenic fungus Beauveria bassiana.</title>
        <authorList>
            <person name="Valero Jimenez C.A."/>
            <person name="Zwaan B.J."/>
            <person name="Van Kan J.A."/>
            <person name="Takken W."/>
            <person name="Debets A.J."/>
            <person name="Schoustra S.E."/>
            <person name="Koenraadt C.J."/>
        </authorList>
    </citation>
    <scope>NUCLEOTIDE SEQUENCE [LARGE SCALE GENOMIC DNA]</scope>
    <source>
        <strain evidence="5 6">ARSEF 8028</strain>
    </source>
</reference>
<keyword evidence="1" id="KW-0677">Repeat</keyword>
<evidence type="ECO:0000256" key="1">
    <source>
        <dbReference type="ARBA" id="ARBA00022737"/>
    </source>
</evidence>
<feature type="compositionally biased region" description="Polar residues" evidence="4">
    <location>
        <begin position="46"/>
        <end position="55"/>
    </location>
</feature>
<dbReference type="Gene3D" id="1.25.40.20">
    <property type="entry name" value="Ankyrin repeat-containing domain"/>
    <property type="match status" value="1"/>
</dbReference>